<organism evidence="2 3">
    <name type="scientific">Russula ochroleuca</name>
    <dbReference type="NCBI Taxonomy" id="152965"/>
    <lineage>
        <taxon>Eukaryota</taxon>
        <taxon>Fungi</taxon>
        <taxon>Dikarya</taxon>
        <taxon>Basidiomycota</taxon>
        <taxon>Agaricomycotina</taxon>
        <taxon>Agaricomycetes</taxon>
        <taxon>Russulales</taxon>
        <taxon>Russulaceae</taxon>
        <taxon>Russula</taxon>
    </lineage>
</organism>
<protein>
    <submittedName>
        <fullName evidence="2">Uncharacterized protein</fullName>
    </submittedName>
</protein>
<name>A0A9P5MPX9_9AGAM</name>
<proteinExistence type="predicted"/>
<dbReference type="EMBL" id="WHVB01000041">
    <property type="protein sequence ID" value="KAF8466495.1"/>
    <property type="molecule type" value="Genomic_DNA"/>
</dbReference>
<gene>
    <name evidence="2" type="ORF">DFH94DRAFT_698485</name>
</gene>
<comment type="caution">
    <text evidence="2">The sequence shown here is derived from an EMBL/GenBank/DDBJ whole genome shotgun (WGS) entry which is preliminary data.</text>
</comment>
<dbReference type="AlphaFoldDB" id="A0A9P5MPX9"/>
<feature type="region of interest" description="Disordered" evidence="1">
    <location>
        <begin position="34"/>
        <end position="65"/>
    </location>
</feature>
<accession>A0A9P5MPX9</accession>
<dbReference type="OrthoDB" id="3260392at2759"/>
<evidence type="ECO:0000313" key="2">
    <source>
        <dbReference type="EMBL" id="KAF8466495.1"/>
    </source>
</evidence>
<dbReference type="Proteomes" id="UP000759537">
    <property type="component" value="Unassembled WGS sequence"/>
</dbReference>
<reference evidence="2" key="1">
    <citation type="submission" date="2019-10" db="EMBL/GenBank/DDBJ databases">
        <authorList>
            <consortium name="DOE Joint Genome Institute"/>
            <person name="Kuo A."/>
            <person name="Miyauchi S."/>
            <person name="Kiss E."/>
            <person name="Drula E."/>
            <person name="Kohler A."/>
            <person name="Sanchez-Garcia M."/>
            <person name="Andreopoulos B."/>
            <person name="Barry K.W."/>
            <person name="Bonito G."/>
            <person name="Buee M."/>
            <person name="Carver A."/>
            <person name="Chen C."/>
            <person name="Cichocki N."/>
            <person name="Clum A."/>
            <person name="Culley D."/>
            <person name="Crous P.W."/>
            <person name="Fauchery L."/>
            <person name="Girlanda M."/>
            <person name="Hayes R."/>
            <person name="Keri Z."/>
            <person name="LaButti K."/>
            <person name="Lipzen A."/>
            <person name="Lombard V."/>
            <person name="Magnuson J."/>
            <person name="Maillard F."/>
            <person name="Morin E."/>
            <person name="Murat C."/>
            <person name="Nolan M."/>
            <person name="Ohm R."/>
            <person name="Pangilinan J."/>
            <person name="Pereira M."/>
            <person name="Perotto S."/>
            <person name="Peter M."/>
            <person name="Riley R."/>
            <person name="Sitrit Y."/>
            <person name="Stielow B."/>
            <person name="Szollosi G."/>
            <person name="Zifcakova L."/>
            <person name="Stursova M."/>
            <person name="Spatafora J.W."/>
            <person name="Tedersoo L."/>
            <person name="Vaario L.-M."/>
            <person name="Yamada A."/>
            <person name="Yan M."/>
            <person name="Wang P."/>
            <person name="Xu J."/>
            <person name="Bruns T."/>
            <person name="Baldrian P."/>
            <person name="Vilgalys R."/>
            <person name="Henrissat B."/>
            <person name="Grigoriev I.V."/>
            <person name="Hibbett D."/>
            <person name="Nagy L.G."/>
            <person name="Martin F.M."/>
        </authorList>
    </citation>
    <scope>NUCLEOTIDE SEQUENCE</scope>
    <source>
        <strain evidence="2">Prilba</strain>
    </source>
</reference>
<sequence>MSLSSMITLPSSSPKGLYSCWDAYSRVASPASSYSLSPPISPPNSPPRILTLLSPPKSRPASPLPSPLHTISEVFNQRASWPVFPFPLSERQNSDGESRSSIITTSVSYSYSVKSINSRKSRLTVRYPRPDRSHVHVESIIKSAGASLESLSPLSSRPVSMSMSLQGNLVSIAESGHVADAMETLSMLFDSSPGDHFSVERHLSASWESLLKIKDYEEKHATPKLRATTIFADTLLCVHNEIVEMQSVGVQELIRPCVGLNEAFEDAYRLLYNSGMIPPAPEQILALDADIFKNFVVTIIQLVGLIRALEVIVDSFSILAAVKASNNTHKPDLLDDDVILNVPGWRQRSECPLTLPSSTTGTRTTVETVDNVLRLLLVTRNEELEQELRGLRFLLWRANPKAKAELGNIVKRTLPLHHEELMKSPVEDFVVHWQAAVVPSGHGGMGNRIMESEEDANSW</sequence>
<reference evidence="2" key="2">
    <citation type="journal article" date="2020" name="Nat. Commun.">
        <title>Large-scale genome sequencing of mycorrhizal fungi provides insights into the early evolution of symbiotic traits.</title>
        <authorList>
            <person name="Miyauchi S."/>
            <person name="Kiss E."/>
            <person name="Kuo A."/>
            <person name="Drula E."/>
            <person name="Kohler A."/>
            <person name="Sanchez-Garcia M."/>
            <person name="Morin E."/>
            <person name="Andreopoulos B."/>
            <person name="Barry K.W."/>
            <person name="Bonito G."/>
            <person name="Buee M."/>
            <person name="Carver A."/>
            <person name="Chen C."/>
            <person name="Cichocki N."/>
            <person name="Clum A."/>
            <person name="Culley D."/>
            <person name="Crous P.W."/>
            <person name="Fauchery L."/>
            <person name="Girlanda M."/>
            <person name="Hayes R.D."/>
            <person name="Keri Z."/>
            <person name="LaButti K."/>
            <person name="Lipzen A."/>
            <person name="Lombard V."/>
            <person name="Magnuson J."/>
            <person name="Maillard F."/>
            <person name="Murat C."/>
            <person name="Nolan M."/>
            <person name="Ohm R.A."/>
            <person name="Pangilinan J."/>
            <person name="Pereira M.F."/>
            <person name="Perotto S."/>
            <person name="Peter M."/>
            <person name="Pfister S."/>
            <person name="Riley R."/>
            <person name="Sitrit Y."/>
            <person name="Stielow J.B."/>
            <person name="Szollosi G."/>
            <person name="Zifcakova L."/>
            <person name="Stursova M."/>
            <person name="Spatafora J.W."/>
            <person name="Tedersoo L."/>
            <person name="Vaario L.M."/>
            <person name="Yamada A."/>
            <person name="Yan M."/>
            <person name="Wang P."/>
            <person name="Xu J."/>
            <person name="Bruns T."/>
            <person name="Baldrian P."/>
            <person name="Vilgalys R."/>
            <person name="Dunand C."/>
            <person name="Henrissat B."/>
            <person name="Grigoriev I.V."/>
            <person name="Hibbett D."/>
            <person name="Nagy L.G."/>
            <person name="Martin F.M."/>
        </authorList>
    </citation>
    <scope>NUCLEOTIDE SEQUENCE</scope>
    <source>
        <strain evidence="2">Prilba</strain>
    </source>
</reference>
<evidence type="ECO:0000256" key="1">
    <source>
        <dbReference type="SAM" id="MobiDB-lite"/>
    </source>
</evidence>
<keyword evidence="3" id="KW-1185">Reference proteome</keyword>
<evidence type="ECO:0000313" key="3">
    <source>
        <dbReference type="Proteomes" id="UP000759537"/>
    </source>
</evidence>